<evidence type="ECO:0000313" key="13">
    <source>
        <dbReference type="EMBL" id="KXB93156.1"/>
    </source>
</evidence>
<dbReference type="EMBL" id="LSDT01000002">
    <property type="protein sequence ID" value="KXB93156.1"/>
    <property type="molecule type" value="Genomic_DNA"/>
</dbReference>
<dbReference type="EC" id="1.6.3.4" evidence="8"/>
<keyword evidence="7" id="KW-0676">Redox-active center</keyword>
<proteinExistence type="inferred from homology"/>
<evidence type="ECO:0000256" key="5">
    <source>
        <dbReference type="ARBA" id="ARBA00023002"/>
    </source>
</evidence>
<protein>
    <recommendedName>
        <fullName evidence="9">NADH oxidase</fullName>
        <ecNumber evidence="8">1.6.3.4</ecNumber>
    </recommendedName>
</protein>
<dbReference type="InterPro" id="IPR036188">
    <property type="entry name" value="FAD/NAD-bd_sf"/>
</dbReference>
<dbReference type="InterPro" id="IPR050260">
    <property type="entry name" value="FAD-bd_OxRdtase"/>
</dbReference>
<comment type="catalytic activity">
    <reaction evidence="10">
        <text>2 NADH + O2 + 2 H(+) = 2 NAD(+) + 2 H2O</text>
        <dbReference type="Rhea" id="RHEA:37799"/>
        <dbReference type="ChEBI" id="CHEBI:15377"/>
        <dbReference type="ChEBI" id="CHEBI:15378"/>
        <dbReference type="ChEBI" id="CHEBI:15379"/>
        <dbReference type="ChEBI" id="CHEBI:57540"/>
        <dbReference type="ChEBI" id="CHEBI:57945"/>
        <dbReference type="EC" id="1.6.3.4"/>
    </reaction>
</comment>
<dbReference type="Proteomes" id="UP000070160">
    <property type="component" value="Unassembled WGS sequence"/>
</dbReference>
<dbReference type="AlphaFoldDB" id="A0A134CLQ9"/>
<sequence length="455" mass="49368">MSEAYKEEGIMAKIIVVGSNHAGTAAINTILDNYKGNEVVVYDKNTNISFLGCGMALWIGQQIHSGDGLFYASPEGLAAKGAKIHMNAEVTAINPTKKTITVTVDGVEKEDSYDKLILATGSNPVVLPVPGHDLENIQLVKLYQNAKEVIEKLQAQPDIKDVVVMGAGYIGVELAEAFERLGKHVVMLDMADRIMPRNFDVKFTDMMMENMKAHNIEIRLGEGVQKFEGKDGKVCAVVTDKGTYKADMVISAVGFKPNSALGGDLFARFANNAYLTNNKFETSQKDIYAIGDCTTEFDNSTGKESYIALATNAVRSGVVAAHNACGTAIESLGVQGASGICIYNLKMVTVGLTVAAAAKAGIEVSYTDFEDTQKPAFMEVENPKVSIRIVYRKNDRVVVGAQLASTYDMSAQINMFSLAIQEKVTIDRIALLDLFFMPHFNQPYNYVTMAALTAK</sequence>
<name>A0A134CLQ9_9FIRM</name>
<dbReference type="InterPro" id="IPR016156">
    <property type="entry name" value="FAD/NAD-linked_Rdtase_dimer_sf"/>
</dbReference>
<dbReference type="Pfam" id="PF02852">
    <property type="entry name" value="Pyr_redox_dim"/>
    <property type="match status" value="1"/>
</dbReference>
<keyword evidence="14" id="KW-1185">Reference proteome</keyword>
<feature type="domain" description="Pyridine nucleotide-disulphide oxidoreductase dimerisation" evidence="11">
    <location>
        <begin position="340"/>
        <end position="441"/>
    </location>
</feature>
<keyword evidence="6" id="KW-0520">NAD</keyword>
<dbReference type="PATRIC" id="fig|1588748.3.peg.71"/>
<dbReference type="GO" id="GO:0016491">
    <property type="term" value="F:oxidoreductase activity"/>
    <property type="evidence" value="ECO:0007669"/>
    <property type="project" value="UniProtKB-KW"/>
</dbReference>
<evidence type="ECO:0000256" key="7">
    <source>
        <dbReference type="ARBA" id="ARBA00023284"/>
    </source>
</evidence>
<comment type="caution">
    <text evidence="13">The sequence shown here is derived from an EMBL/GenBank/DDBJ whole genome shotgun (WGS) entry which is preliminary data.</text>
</comment>
<evidence type="ECO:0000256" key="3">
    <source>
        <dbReference type="ARBA" id="ARBA00022630"/>
    </source>
</evidence>
<dbReference type="PRINTS" id="PR00368">
    <property type="entry name" value="FADPNR"/>
</dbReference>
<evidence type="ECO:0000256" key="9">
    <source>
        <dbReference type="ARBA" id="ARBA00039201"/>
    </source>
</evidence>
<dbReference type="Pfam" id="PF07992">
    <property type="entry name" value="Pyr_redox_2"/>
    <property type="match status" value="1"/>
</dbReference>
<evidence type="ECO:0000256" key="6">
    <source>
        <dbReference type="ARBA" id="ARBA00023027"/>
    </source>
</evidence>
<dbReference type="Gene3D" id="3.50.50.60">
    <property type="entry name" value="FAD/NAD(P)-binding domain"/>
    <property type="match status" value="2"/>
</dbReference>
<evidence type="ECO:0000256" key="10">
    <source>
        <dbReference type="ARBA" id="ARBA00047360"/>
    </source>
</evidence>
<dbReference type="Gene3D" id="3.30.390.30">
    <property type="match status" value="1"/>
</dbReference>
<dbReference type="SUPFAM" id="SSF51905">
    <property type="entry name" value="FAD/NAD(P)-binding domain"/>
    <property type="match status" value="1"/>
</dbReference>
<dbReference type="PRINTS" id="PR00411">
    <property type="entry name" value="PNDRDTASEI"/>
</dbReference>
<dbReference type="STRING" id="1588748.HMPREF3182_00073"/>
<organism evidence="13 14">
    <name type="scientific">Megasphaera hutchinsoni</name>
    <dbReference type="NCBI Taxonomy" id="1588748"/>
    <lineage>
        <taxon>Bacteria</taxon>
        <taxon>Bacillati</taxon>
        <taxon>Bacillota</taxon>
        <taxon>Negativicutes</taxon>
        <taxon>Veillonellales</taxon>
        <taxon>Veillonellaceae</taxon>
        <taxon>Megasphaera</taxon>
    </lineage>
</organism>
<feature type="domain" description="FAD/NAD(P)-binding" evidence="12">
    <location>
        <begin position="13"/>
        <end position="317"/>
    </location>
</feature>
<dbReference type="InterPro" id="IPR023753">
    <property type="entry name" value="FAD/NAD-binding_dom"/>
</dbReference>
<evidence type="ECO:0000256" key="4">
    <source>
        <dbReference type="ARBA" id="ARBA00022827"/>
    </source>
</evidence>
<evidence type="ECO:0000256" key="8">
    <source>
        <dbReference type="ARBA" id="ARBA00039092"/>
    </source>
</evidence>
<dbReference type="PANTHER" id="PTHR43429">
    <property type="entry name" value="PYRIDINE NUCLEOTIDE-DISULFIDE OXIDOREDUCTASE DOMAIN-CONTAINING"/>
    <property type="match status" value="1"/>
</dbReference>
<evidence type="ECO:0000259" key="12">
    <source>
        <dbReference type="Pfam" id="PF07992"/>
    </source>
</evidence>
<gene>
    <name evidence="13" type="ORF">HMPREF3182_00073</name>
</gene>
<keyword evidence="5" id="KW-0560">Oxidoreductase</keyword>
<dbReference type="NCBIfam" id="NF046103">
    <property type="entry name" value="NOXase_Strep"/>
    <property type="match status" value="1"/>
</dbReference>
<dbReference type="InterPro" id="IPR058076">
    <property type="entry name" value="NOXase"/>
</dbReference>
<reference evidence="14" key="1">
    <citation type="submission" date="2016-01" db="EMBL/GenBank/DDBJ databases">
        <authorList>
            <person name="Mitreva M."/>
            <person name="Pepin K.H."/>
            <person name="Mihindukulasuriya K.A."/>
            <person name="Fulton R."/>
            <person name="Fronick C."/>
            <person name="O'Laughlin M."/>
            <person name="Miner T."/>
            <person name="Herter B."/>
            <person name="Rosa B.A."/>
            <person name="Cordes M."/>
            <person name="Tomlinson C."/>
            <person name="Wollam A."/>
            <person name="Palsikar V.B."/>
            <person name="Mardis E.R."/>
            <person name="Wilson R.K."/>
        </authorList>
    </citation>
    <scope>NUCLEOTIDE SEQUENCE [LARGE SCALE GENOMIC DNA]</scope>
    <source>
        <strain evidence="14">KA00182</strain>
    </source>
</reference>
<evidence type="ECO:0000256" key="1">
    <source>
        <dbReference type="ARBA" id="ARBA00001974"/>
    </source>
</evidence>
<accession>A0A134CLQ9</accession>
<evidence type="ECO:0000313" key="14">
    <source>
        <dbReference type="Proteomes" id="UP000070160"/>
    </source>
</evidence>
<dbReference type="PANTHER" id="PTHR43429:SF1">
    <property type="entry name" value="NAD(P)H SULFUR OXIDOREDUCTASE (COA-DEPENDENT)"/>
    <property type="match status" value="1"/>
</dbReference>
<comment type="similarity">
    <text evidence="2">Belongs to the class-III pyridine nucleotide-disulfide oxidoreductase family.</text>
</comment>
<evidence type="ECO:0000256" key="2">
    <source>
        <dbReference type="ARBA" id="ARBA00009130"/>
    </source>
</evidence>
<keyword evidence="3" id="KW-0285">Flavoprotein</keyword>
<dbReference type="InterPro" id="IPR004099">
    <property type="entry name" value="Pyr_nucl-diS_OxRdtase_dimer"/>
</dbReference>
<keyword evidence="4" id="KW-0274">FAD</keyword>
<dbReference type="SUPFAM" id="SSF55424">
    <property type="entry name" value="FAD/NAD-linked reductases, dimerisation (C-terminal) domain"/>
    <property type="match status" value="1"/>
</dbReference>
<comment type="cofactor">
    <cofactor evidence="1">
        <name>FAD</name>
        <dbReference type="ChEBI" id="CHEBI:57692"/>
    </cofactor>
</comment>
<evidence type="ECO:0000259" key="11">
    <source>
        <dbReference type="Pfam" id="PF02852"/>
    </source>
</evidence>